<organism evidence="2 3">
    <name type="scientific">Corynebacterium timonense</name>
    <dbReference type="NCBI Taxonomy" id="441500"/>
    <lineage>
        <taxon>Bacteria</taxon>
        <taxon>Bacillati</taxon>
        <taxon>Actinomycetota</taxon>
        <taxon>Actinomycetes</taxon>
        <taxon>Mycobacteriales</taxon>
        <taxon>Corynebacteriaceae</taxon>
        <taxon>Corynebacterium</taxon>
    </lineage>
</organism>
<feature type="region of interest" description="Disordered" evidence="1">
    <location>
        <begin position="1"/>
        <end position="31"/>
    </location>
</feature>
<dbReference type="STRING" id="1203190.GCA_000312345_00494"/>
<dbReference type="AlphaFoldDB" id="A0A1H1LPW5"/>
<dbReference type="OrthoDB" id="4485482at2"/>
<dbReference type="RefSeq" id="WP_019193361.1">
    <property type="nucleotide sequence ID" value="NZ_LT629765.1"/>
</dbReference>
<protein>
    <submittedName>
        <fullName evidence="2">Uncharacterized protein</fullName>
    </submittedName>
</protein>
<name>A0A1H1LPW5_9CORY</name>
<sequence length="244" mass="26117">MANDDFLPSDQVPWFPAPAGDGTQPNPHNSMTRADTFGIRPDLFVQLAETVPTRPEIDALAKGAAASEKNLNNRLDLLSPLQDYGSLYVPAGKELKGEGTLPFTAQLGPMRGCEPYRKGIRLLDKGLWDIRAQATLSWIRFATGKGEVALMVYTPSGAVFAEQRAKFTDSDEHTVSIVSSVVIPEPGYYAEVLITSSAGARGIYSGPAWSRLVAQHISRASSGQWGDGSGPSDKPVDAPSDSPT</sequence>
<reference evidence="2 3" key="1">
    <citation type="submission" date="2016-10" db="EMBL/GenBank/DDBJ databases">
        <authorList>
            <person name="de Groot N.N."/>
        </authorList>
    </citation>
    <scope>NUCLEOTIDE SEQUENCE [LARGE SCALE GENOMIC DNA]</scope>
    <source>
        <strain evidence="2 3">DSM 45434</strain>
    </source>
</reference>
<dbReference type="Proteomes" id="UP000182237">
    <property type="component" value="Chromosome I"/>
</dbReference>
<dbReference type="EMBL" id="LT629765">
    <property type="protein sequence ID" value="SDR75849.1"/>
    <property type="molecule type" value="Genomic_DNA"/>
</dbReference>
<evidence type="ECO:0000313" key="3">
    <source>
        <dbReference type="Proteomes" id="UP000182237"/>
    </source>
</evidence>
<evidence type="ECO:0000256" key="1">
    <source>
        <dbReference type="SAM" id="MobiDB-lite"/>
    </source>
</evidence>
<evidence type="ECO:0000313" key="2">
    <source>
        <dbReference type="EMBL" id="SDR75849.1"/>
    </source>
</evidence>
<gene>
    <name evidence="2" type="ORF">SAMN04488539_0276</name>
</gene>
<feature type="region of interest" description="Disordered" evidence="1">
    <location>
        <begin position="221"/>
        <end position="244"/>
    </location>
</feature>
<accession>A0A1H1LPW5</accession>
<keyword evidence="3" id="KW-1185">Reference proteome</keyword>
<proteinExistence type="predicted"/>